<dbReference type="EMBL" id="BMGJ01000010">
    <property type="protein sequence ID" value="GGD69464.1"/>
    <property type="molecule type" value="Genomic_DNA"/>
</dbReference>
<proteinExistence type="predicted"/>
<keyword evidence="3" id="KW-1185">Reference proteome</keyword>
<evidence type="ECO:0000313" key="2">
    <source>
        <dbReference type="EMBL" id="GGD69464.1"/>
    </source>
</evidence>
<accession>A0ABQ1RKH5</accession>
<comment type="caution">
    <text evidence="2">The sequence shown here is derived from an EMBL/GenBank/DDBJ whole genome shotgun (WGS) entry which is preliminary data.</text>
</comment>
<feature type="domain" description="Calcineurin-like phosphoesterase" evidence="1">
    <location>
        <begin position="11"/>
        <end position="224"/>
    </location>
</feature>
<dbReference type="InterPro" id="IPR029052">
    <property type="entry name" value="Metallo-depent_PP-like"/>
</dbReference>
<dbReference type="PANTHER" id="PTHR16509">
    <property type="match status" value="1"/>
</dbReference>
<protein>
    <submittedName>
        <fullName evidence="2">Phosphatase</fullName>
    </submittedName>
</protein>
<sequence length="275" mass="31653">MQKQDSPSFSLAVIADCQYADKNDNGARLYRRCPAKLREAVEDINQQQVKGTLHLGDFIDQDYQSFEVLNRITAKSRVPFYHVLGNHDFAVEDRYKNDITTALNMPARHYSFDIDDWRFIALDGNDVSHHGWPGSSDRHQQNMQLIRDKYADKATWNGAVGKEQLRWLKATLEQATGESKKVVILSHFPVYPEDPHRLWNHQEVLALVGDYAIVKAWFNGHNHKGDYGKKHGIHFVTFHGMLDTEDTAYSIVEFHPQSILIKGRGRQPDMQLPLN</sequence>
<dbReference type="Pfam" id="PF00149">
    <property type="entry name" value="Metallophos"/>
    <property type="match status" value="1"/>
</dbReference>
<dbReference type="InterPro" id="IPR004843">
    <property type="entry name" value="Calcineurin-like_PHP"/>
</dbReference>
<name>A0ABQ1RKH5_9ALTE</name>
<dbReference type="PANTHER" id="PTHR16509:SF8">
    <property type="entry name" value="MANGANESE-DEPENDENT ADP-RIBOSE_CDP-ALCOHOL DIPHOSPHATASE"/>
    <property type="match status" value="1"/>
</dbReference>
<gene>
    <name evidence="2" type="ORF">GCM10011357_25650</name>
</gene>
<evidence type="ECO:0000313" key="3">
    <source>
        <dbReference type="Proteomes" id="UP000614272"/>
    </source>
</evidence>
<dbReference type="Proteomes" id="UP000614272">
    <property type="component" value="Unassembled WGS sequence"/>
</dbReference>
<organism evidence="2 3">
    <name type="scientific">Lacimicrobium alkaliphilum</name>
    <dbReference type="NCBI Taxonomy" id="1526571"/>
    <lineage>
        <taxon>Bacteria</taxon>
        <taxon>Pseudomonadati</taxon>
        <taxon>Pseudomonadota</taxon>
        <taxon>Gammaproteobacteria</taxon>
        <taxon>Alteromonadales</taxon>
        <taxon>Alteromonadaceae</taxon>
        <taxon>Lacimicrobium</taxon>
    </lineage>
</organism>
<dbReference type="Gene3D" id="3.60.21.10">
    <property type="match status" value="1"/>
</dbReference>
<evidence type="ECO:0000259" key="1">
    <source>
        <dbReference type="Pfam" id="PF00149"/>
    </source>
</evidence>
<dbReference type="SUPFAM" id="SSF56300">
    <property type="entry name" value="Metallo-dependent phosphatases"/>
    <property type="match status" value="1"/>
</dbReference>
<reference evidence="3" key="1">
    <citation type="journal article" date="2019" name="Int. J. Syst. Evol. Microbiol.">
        <title>The Global Catalogue of Microorganisms (GCM) 10K type strain sequencing project: providing services to taxonomists for standard genome sequencing and annotation.</title>
        <authorList>
            <consortium name="The Broad Institute Genomics Platform"/>
            <consortium name="The Broad Institute Genome Sequencing Center for Infectious Disease"/>
            <person name="Wu L."/>
            <person name="Ma J."/>
        </authorList>
    </citation>
    <scope>NUCLEOTIDE SEQUENCE [LARGE SCALE GENOMIC DNA]</scope>
    <source>
        <strain evidence="3">CGMCC 1.12923</strain>
    </source>
</reference>